<proteinExistence type="predicted"/>
<gene>
    <name evidence="2" type="ORF">KDI_32360</name>
</gene>
<feature type="domain" description="Methyltransferase" evidence="1">
    <location>
        <begin position="218"/>
        <end position="305"/>
    </location>
</feature>
<organism evidence="2 3">
    <name type="scientific">Dictyobacter arantiisoli</name>
    <dbReference type="NCBI Taxonomy" id="2014874"/>
    <lineage>
        <taxon>Bacteria</taxon>
        <taxon>Bacillati</taxon>
        <taxon>Chloroflexota</taxon>
        <taxon>Ktedonobacteria</taxon>
        <taxon>Ktedonobacterales</taxon>
        <taxon>Dictyobacteraceae</taxon>
        <taxon>Dictyobacter</taxon>
    </lineage>
</organism>
<reference evidence="2 3" key="1">
    <citation type="submission" date="2019-01" db="EMBL/GenBank/DDBJ databases">
        <title>Draft genome sequence of Dictyobacter sp. Uno17.</title>
        <authorList>
            <person name="Wang C.M."/>
            <person name="Zheng Y."/>
            <person name="Sakai Y."/>
            <person name="Abe K."/>
            <person name="Yokota A."/>
            <person name="Yabe S."/>
        </authorList>
    </citation>
    <scope>NUCLEOTIDE SEQUENCE [LARGE SCALE GENOMIC DNA]</scope>
    <source>
        <strain evidence="2 3">Uno17</strain>
    </source>
</reference>
<dbReference type="InterPro" id="IPR041698">
    <property type="entry name" value="Methyltransf_25"/>
</dbReference>
<evidence type="ECO:0000259" key="1">
    <source>
        <dbReference type="Pfam" id="PF13649"/>
    </source>
</evidence>
<dbReference type="Proteomes" id="UP000322530">
    <property type="component" value="Unassembled WGS sequence"/>
</dbReference>
<accession>A0A5A5TE28</accession>
<evidence type="ECO:0000313" key="3">
    <source>
        <dbReference type="Proteomes" id="UP000322530"/>
    </source>
</evidence>
<dbReference type="CDD" id="cd02440">
    <property type="entry name" value="AdoMet_MTases"/>
    <property type="match status" value="1"/>
</dbReference>
<comment type="caution">
    <text evidence="2">The sequence shown here is derived from an EMBL/GenBank/DDBJ whole genome shotgun (WGS) entry which is preliminary data.</text>
</comment>
<dbReference type="SUPFAM" id="SSF53335">
    <property type="entry name" value="S-adenosyl-L-methionine-dependent methyltransferases"/>
    <property type="match status" value="1"/>
</dbReference>
<dbReference type="EMBL" id="BIXY01000048">
    <property type="protein sequence ID" value="GCF09672.1"/>
    <property type="molecule type" value="Genomic_DNA"/>
</dbReference>
<dbReference type="Pfam" id="PF13649">
    <property type="entry name" value="Methyltransf_25"/>
    <property type="match status" value="1"/>
</dbReference>
<dbReference type="Gene3D" id="3.40.50.150">
    <property type="entry name" value="Vaccinia Virus protein VP39"/>
    <property type="match status" value="1"/>
</dbReference>
<sequence>MGMTKYLEVNLLISDKLWWQTLMTVLNRLATIPIDTTLIGSTSLFVQGVTTTIPDTLEISLQWDLMARACALFEAHEGIQQRAGCYEYCVFTLNGIAVHLYGYLNTVVVTDPDRLAYQHAGQPFWVKALDFYLRTLPAGDVDLQAIRAYLRRLQQENSQLNQAAWNQDAYEAWIHRHGTPQSLGERLRKDPRQRLSMLSQYLVPLAGCKVINLLGSHGAKAIAMSLLGADVTIVDISQENAHYAREVAAAAQTQIRYLVADVLALAPAELNASYQLVFMELGILHYFIDLAPLARIVQQLLSPGGRLILQDFHPISTKLITSKGKKHRVTGNYFDKTIIVKKVAFSKHLPGQEQKDAPVVYLRQWTLGEIVTAFAAAGLLIRRLDEEPNSKIDDIGLPKTFTLVAEKPTA</sequence>
<name>A0A5A5TE28_9CHLR</name>
<dbReference type="InterPro" id="IPR029063">
    <property type="entry name" value="SAM-dependent_MTases_sf"/>
</dbReference>
<keyword evidence="3" id="KW-1185">Reference proteome</keyword>
<dbReference type="AlphaFoldDB" id="A0A5A5TE28"/>
<protein>
    <recommendedName>
        <fullName evidence="1">Methyltransferase domain-containing protein</fullName>
    </recommendedName>
</protein>
<evidence type="ECO:0000313" key="2">
    <source>
        <dbReference type="EMBL" id="GCF09672.1"/>
    </source>
</evidence>